<evidence type="ECO:0000313" key="1">
    <source>
        <dbReference type="EMBL" id="PFH45243.1"/>
    </source>
</evidence>
<proteinExistence type="predicted"/>
<dbReference type="EMBL" id="KZ302472">
    <property type="protein sequence ID" value="PFH45243.1"/>
    <property type="molecule type" value="Genomic_DNA"/>
</dbReference>
<protein>
    <submittedName>
        <fullName evidence="1">Uncharacterized protein</fullName>
    </submittedName>
</protein>
<keyword evidence="2" id="KW-1185">Reference proteome</keyword>
<dbReference type="Proteomes" id="UP000242287">
    <property type="component" value="Unassembled WGS sequence"/>
</dbReference>
<name>A0A2A9NCA0_9AGAR</name>
<dbReference type="AlphaFoldDB" id="A0A2A9NCA0"/>
<evidence type="ECO:0000313" key="2">
    <source>
        <dbReference type="Proteomes" id="UP000242287"/>
    </source>
</evidence>
<accession>A0A2A9NCA0</accession>
<reference evidence="1 2" key="1">
    <citation type="submission" date="2014-02" db="EMBL/GenBank/DDBJ databases">
        <title>Transposable element dynamics among asymbiotic and ectomycorrhizal Amanita fungi.</title>
        <authorList>
            <consortium name="DOE Joint Genome Institute"/>
            <person name="Hess J."/>
            <person name="Skrede I."/>
            <person name="Wolfe B."/>
            <person name="LaButti K."/>
            <person name="Ohm R.A."/>
            <person name="Grigoriev I.V."/>
            <person name="Pringle A."/>
        </authorList>
    </citation>
    <scope>NUCLEOTIDE SEQUENCE [LARGE SCALE GENOMIC DNA]</scope>
    <source>
        <strain evidence="1 2">SKay4041</strain>
    </source>
</reference>
<sequence length="173" mass="19086">MHSAAFDESQNIAQPIPSHPAPAFLSSEFTDLEINITGTLISLLALMDRPQASDFPSSMDLTFILQNIFVSNANNLLQTKGYVPSVQVKDMGKALAEEKLIQTDLLAHIIAYATADLNTKIADYMVASHGSSIPLIIYREIQEEWDYSGNTDNYLILDTAKTIQDNLDESFSS</sequence>
<gene>
    <name evidence="1" type="ORF">AMATHDRAFT_9669</name>
</gene>
<organism evidence="1 2">
    <name type="scientific">Amanita thiersii Skay4041</name>
    <dbReference type="NCBI Taxonomy" id="703135"/>
    <lineage>
        <taxon>Eukaryota</taxon>
        <taxon>Fungi</taxon>
        <taxon>Dikarya</taxon>
        <taxon>Basidiomycota</taxon>
        <taxon>Agaricomycotina</taxon>
        <taxon>Agaricomycetes</taxon>
        <taxon>Agaricomycetidae</taxon>
        <taxon>Agaricales</taxon>
        <taxon>Pluteineae</taxon>
        <taxon>Amanitaceae</taxon>
        <taxon>Amanita</taxon>
    </lineage>
</organism>